<dbReference type="PANTHER" id="PTHR44167:SF30">
    <property type="entry name" value="PHOSPHORYLASE KINASE"/>
    <property type="match status" value="1"/>
</dbReference>
<dbReference type="InterPro" id="IPR000719">
    <property type="entry name" value="Prot_kinase_dom"/>
</dbReference>
<proteinExistence type="predicted"/>
<feature type="compositionally biased region" description="Pro residues" evidence="1">
    <location>
        <begin position="578"/>
        <end position="591"/>
    </location>
</feature>
<dbReference type="Gene3D" id="1.10.510.10">
    <property type="entry name" value="Transferase(Phosphotransferase) domain 1"/>
    <property type="match status" value="1"/>
</dbReference>
<dbReference type="PANTHER" id="PTHR44167">
    <property type="entry name" value="OVARIAN-SPECIFIC SERINE/THREONINE-PROTEIN KINASE LOK-RELATED"/>
    <property type="match status" value="1"/>
</dbReference>
<dbReference type="Pfam" id="PF00069">
    <property type="entry name" value="Pkinase"/>
    <property type="match status" value="1"/>
</dbReference>
<evidence type="ECO:0000313" key="4">
    <source>
        <dbReference type="Proteomes" id="UP001201980"/>
    </source>
</evidence>
<dbReference type="GO" id="GO:0005634">
    <property type="term" value="C:nucleus"/>
    <property type="evidence" value="ECO:0007669"/>
    <property type="project" value="TreeGrafter"/>
</dbReference>
<dbReference type="GO" id="GO:0044773">
    <property type="term" value="P:mitotic DNA damage checkpoint signaling"/>
    <property type="evidence" value="ECO:0007669"/>
    <property type="project" value="TreeGrafter"/>
</dbReference>
<keyword evidence="3" id="KW-0808">Transferase</keyword>
<dbReference type="GO" id="GO:0004674">
    <property type="term" value="F:protein serine/threonine kinase activity"/>
    <property type="evidence" value="ECO:0007669"/>
    <property type="project" value="TreeGrafter"/>
</dbReference>
<dbReference type="InterPro" id="IPR011009">
    <property type="entry name" value="Kinase-like_dom_sf"/>
</dbReference>
<evidence type="ECO:0000256" key="1">
    <source>
        <dbReference type="SAM" id="MobiDB-lite"/>
    </source>
</evidence>
<protein>
    <submittedName>
        <fullName evidence="3">CAMK protein kinase</fullName>
    </submittedName>
</protein>
<feature type="region of interest" description="Disordered" evidence="1">
    <location>
        <begin position="576"/>
        <end position="616"/>
    </location>
</feature>
<feature type="region of interest" description="Disordered" evidence="1">
    <location>
        <begin position="482"/>
        <end position="527"/>
    </location>
</feature>
<accession>A0AAD5WMJ7</accession>
<dbReference type="SUPFAM" id="SSF56112">
    <property type="entry name" value="Protein kinase-like (PK-like)"/>
    <property type="match status" value="1"/>
</dbReference>
<evidence type="ECO:0000313" key="3">
    <source>
        <dbReference type="EMBL" id="KAJ2890757.1"/>
    </source>
</evidence>
<evidence type="ECO:0000259" key="2">
    <source>
        <dbReference type="PROSITE" id="PS50011"/>
    </source>
</evidence>
<dbReference type="Proteomes" id="UP001201980">
    <property type="component" value="Unassembled WGS sequence"/>
</dbReference>
<dbReference type="PROSITE" id="PS50011">
    <property type="entry name" value="PROTEIN_KINASE_DOM"/>
    <property type="match status" value="1"/>
</dbReference>
<reference evidence="3" key="1">
    <citation type="submission" date="2022-07" db="EMBL/GenBank/DDBJ databases">
        <title>Draft genome sequence of Zalerion maritima ATCC 34329, a (micro)plastics degrading marine fungus.</title>
        <authorList>
            <person name="Paco A."/>
            <person name="Goncalves M.F.M."/>
            <person name="Rocha-Santos T.A.P."/>
            <person name="Alves A."/>
        </authorList>
    </citation>
    <scope>NUCLEOTIDE SEQUENCE</scope>
    <source>
        <strain evidence="3">ATCC 34329</strain>
    </source>
</reference>
<organism evidence="3 4">
    <name type="scientific">Zalerion maritima</name>
    <dbReference type="NCBI Taxonomy" id="339359"/>
    <lineage>
        <taxon>Eukaryota</taxon>
        <taxon>Fungi</taxon>
        <taxon>Dikarya</taxon>
        <taxon>Ascomycota</taxon>
        <taxon>Pezizomycotina</taxon>
        <taxon>Sordariomycetes</taxon>
        <taxon>Lulworthiomycetidae</taxon>
        <taxon>Lulworthiales</taxon>
        <taxon>Lulworthiaceae</taxon>
        <taxon>Zalerion</taxon>
    </lineage>
</organism>
<feature type="compositionally biased region" description="Basic and acidic residues" evidence="1">
    <location>
        <begin position="489"/>
        <end position="498"/>
    </location>
</feature>
<keyword evidence="3" id="KW-0418">Kinase</keyword>
<comment type="caution">
    <text evidence="3">The sequence shown here is derived from an EMBL/GenBank/DDBJ whole genome shotgun (WGS) entry which is preliminary data.</text>
</comment>
<dbReference type="EMBL" id="JAKWBI020001384">
    <property type="protein sequence ID" value="KAJ2890757.1"/>
    <property type="molecule type" value="Genomic_DNA"/>
</dbReference>
<name>A0AAD5WMJ7_9PEZI</name>
<gene>
    <name evidence="3" type="ORF">MKZ38_001383</name>
</gene>
<sequence length="616" mass="68262">MKLRLYYEVLVFKFGRYPHPAYNWGDAFLSIASASSSHGAFPVPTSDSSIFLPPIIGGGIFTASLYPAPTALKAATYAIDQQKGQSYYVPRKQELKLDPIGEGREESQPPEDHDPLEYLPSLKIDLETPPKTSHGLVFGWHKSSDIRFPKLGVIYRDVNEGPRTNGIWVIAGDEFLDNTGDIIIQVTKQLQFQIVVKAYDIESEDFKAKVKKFIAGTTSLKDNIVNVDIGRPPIRAPTGHQTPNQDNVLVEKPLGKGSFATVKRENIVEFLGFEMGPPPELRFEYLAGGIIGEALRSGGFSTFKCLCVARQGLSAVKYLHELEPLPIIHRNISSNNILIQKRDESGIKIKLTDFGIAKEGLDFQTRIGTPTYFAPELFSDFFTLYPVQQGQHTENYSTAVDIWSLGAVIAEILCGLPRNRRELKRWKAAWCVDIRIHIGDYWKKEDDRISFFLLKSMLQLMPEHRANAATCFDKSIALDQPQEVTTHSESGDSVHISDEANSDDGEEKSEASCSTANPHDFEGPGAPSVLRQEQMLLGRVCDFNDSFFDAFNIGGNWQSFCAGASTLETGTATIREPGPLPTVPAQDPTPIPGTVAPNNDNALSTWDPTSRKRKPL</sequence>
<feature type="domain" description="Protein kinase" evidence="2">
    <location>
        <begin position="140"/>
        <end position="478"/>
    </location>
</feature>
<dbReference type="AlphaFoldDB" id="A0AAD5WMJ7"/>
<keyword evidence="4" id="KW-1185">Reference proteome</keyword>
<dbReference type="GO" id="GO:0005524">
    <property type="term" value="F:ATP binding"/>
    <property type="evidence" value="ECO:0007669"/>
    <property type="project" value="InterPro"/>
</dbReference>
<feature type="compositionally biased region" description="Polar residues" evidence="1">
    <location>
        <begin position="596"/>
        <end position="608"/>
    </location>
</feature>